<dbReference type="SUPFAM" id="SSF53639">
    <property type="entry name" value="AraD/HMP-PK domain-like"/>
    <property type="match status" value="1"/>
</dbReference>
<comment type="caution">
    <text evidence="4">The sequence shown here is derived from an EMBL/GenBank/DDBJ whole genome shotgun (WGS) entry which is preliminary data.</text>
</comment>
<proteinExistence type="predicted"/>
<dbReference type="Gene3D" id="3.40.225.10">
    <property type="entry name" value="Class II aldolase/adducin N-terminal domain"/>
    <property type="match status" value="1"/>
</dbReference>
<gene>
    <name evidence="4" type="ORF">S01H4_46201</name>
</gene>
<name>X1B464_9ZZZZ</name>
<dbReference type="InterPro" id="IPR001303">
    <property type="entry name" value="Aldolase_II/adducin_N"/>
</dbReference>
<dbReference type="GO" id="GO:0005829">
    <property type="term" value="C:cytosol"/>
    <property type="evidence" value="ECO:0007669"/>
    <property type="project" value="TreeGrafter"/>
</dbReference>
<dbReference type="AlphaFoldDB" id="X1B464"/>
<evidence type="ECO:0000259" key="3">
    <source>
        <dbReference type="SMART" id="SM01007"/>
    </source>
</evidence>
<dbReference type="PANTHER" id="PTHR22789">
    <property type="entry name" value="FUCULOSE PHOSPHATE ALDOLASE"/>
    <property type="match status" value="1"/>
</dbReference>
<dbReference type="InterPro" id="IPR036409">
    <property type="entry name" value="Aldolase_II/adducin_N_sf"/>
</dbReference>
<protein>
    <recommendedName>
        <fullName evidence="3">Class II aldolase/adducin N-terminal domain-containing protein</fullName>
    </recommendedName>
</protein>
<accession>X1B464</accession>
<dbReference type="GO" id="GO:0019323">
    <property type="term" value="P:pentose catabolic process"/>
    <property type="evidence" value="ECO:0007669"/>
    <property type="project" value="TreeGrafter"/>
</dbReference>
<evidence type="ECO:0000313" key="4">
    <source>
        <dbReference type="EMBL" id="GAG90494.1"/>
    </source>
</evidence>
<evidence type="ECO:0000256" key="1">
    <source>
        <dbReference type="ARBA" id="ARBA00022723"/>
    </source>
</evidence>
<sequence>MHSKSAREYICEIGRRLYRAGLVRGSDGNFSIRLSPDEIMITPAGFSKGYLEPSDLVVINMQGDVLHGDKQPSSEYRLHLAAYQVREDVEAVVHSHPPFATAFSVAGREFPQHVLPEIDIFFPNGVPIAAYQGSGTTELAEEMRAYYRDYDLIIMSHHGVVSIGGDIFTAWRLTEHLEACAETLFYANGLGGISRPR</sequence>
<dbReference type="Pfam" id="PF00596">
    <property type="entry name" value="Aldolase_II"/>
    <property type="match status" value="1"/>
</dbReference>
<feature type="domain" description="Class II aldolase/adducin N-terminal" evidence="3">
    <location>
        <begin position="8"/>
        <end position="185"/>
    </location>
</feature>
<keyword evidence="2" id="KW-0456">Lyase</keyword>
<dbReference type="EMBL" id="BART01025796">
    <property type="protein sequence ID" value="GAG90494.1"/>
    <property type="molecule type" value="Genomic_DNA"/>
</dbReference>
<dbReference type="InterPro" id="IPR050197">
    <property type="entry name" value="Aldolase_class_II_sugar_metab"/>
</dbReference>
<keyword evidence="1" id="KW-0479">Metal-binding</keyword>
<dbReference type="GO" id="GO:0016832">
    <property type="term" value="F:aldehyde-lyase activity"/>
    <property type="evidence" value="ECO:0007669"/>
    <property type="project" value="TreeGrafter"/>
</dbReference>
<dbReference type="PANTHER" id="PTHR22789:SF0">
    <property type="entry name" value="3-OXO-TETRONATE 4-PHOSPHATE DECARBOXYLASE-RELATED"/>
    <property type="match status" value="1"/>
</dbReference>
<reference evidence="4" key="1">
    <citation type="journal article" date="2014" name="Front. Microbiol.">
        <title>High frequency of phylogenetically diverse reductive dehalogenase-homologous genes in deep subseafloor sedimentary metagenomes.</title>
        <authorList>
            <person name="Kawai M."/>
            <person name="Futagami T."/>
            <person name="Toyoda A."/>
            <person name="Takaki Y."/>
            <person name="Nishi S."/>
            <person name="Hori S."/>
            <person name="Arai W."/>
            <person name="Tsubouchi T."/>
            <person name="Morono Y."/>
            <person name="Uchiyama I."/>
            <person name="Ito T."/>
            <person name="Fujiyama A."/>
            <person name="Inagaki F."/>
            <person name="Takami H."/>
        </authorList>
    </citation>
    <scope>NUCLEOTIDE SEQUENCE</scope>
    <source>
        <strain evidence="4">Expedition CK06-06</strain>
    </source>
</reference>
<evidence type="ECO:0000256" key="2">
    <source>
        <dbReference type="ARBA" id="ARBA00023239"/>
    </source>
</evidence>
<organism evidence="4">
    <name type="scientific">marine sediment metagenome</name>
    <dbReference type="NCBI Taxonomy" id="412755"/>
    <lineage>
        <taxon>unclassified sequences</taxon>
        <taxon>metagenomes</taxon>
        <taxon>ecological metagenomes</taxon>
    </lineage>
</organism>
<dbReference type="GO" id="GO:0046872">
    <property type="term" value="F:metal ion binding"/>
    <property type="evidence" value="ECO:0007669"/>
    <property type="project" value="UniProtKB-KW"/>
</dbReference>
<dbReference type="SMART" id="SM01007">
    <property type="entry name" value="Aldolase_II"/>
    <property type="match status" value="1"/>
</dbReference>